<dbReference type="GO" id="GO:0005886">
    <property type="term" value="C:plasma membrane"/>
    <property type="evidence" value="ECO:0007669"/>
    <property type="project" value="UniProtKB-SubCell"/>
</dbReference>
<dbReference type="InterPro" id="IPR027417">
    <property type="entry name" value="P-loop_NTPase"/>
</dbReference>
<evidence type="ECO:0000256" key="8">
    <source>
        <dbReference type="ARBA" id="ARBA00023136"/>
    </source>
</evidence>
<keyword evidence="6" id="KW-0653">Protein transport</keyword>
<evidence type="ECO:0000259" key="12">
    <source>
        <dbReference type="PROSITE" id="PS50929"/>
    </source>
</evidence>
<keyword evidence="2 10" id="KW-0812">Transmembrane</keyword>
<dbReference type="InterPro" id="IPR005074">
    <property type="entry name" value="Peptidase_C39"/>
</dbReference>
<dbReference type="PROSITE" id="PS50893">
    <property type="entry name" value="ABC_TRANSPORTER_2"/>
    <property type="match status" value="1"/>
</dbReference>
<dbReference type="EMBL" id="MUAU01000152">
    <property type="protein sequence ID" value="OOR71969.1"/>
    <property type="molecule type" value="Genomic_DNA"/>
</dbReference>
<keyword evidence="5 14" id="KW-0067">ATP-binding</keyword>
<keyword evidence="6" id="KW-0813">Transport</keyword>
<feature type="transmembrane region" description="Helical" evidence="10">
    <location>
        <begin position="394"/>
        <end position="412"/>
    </location>
</feature>
<dbReference type="InterPro" id="IPR036640">
    <property type="entry name" value="ABC1_TM_sf"/>
</dbReference>
<keyword evidence="4" id="KW-0645">Protease</keyword>
<dbReference type="GO" id="GO:0005524">
    <property type="term" value="F:ATP binding"/>
    <property type="evidence" value="ECO:0007669"/>
    <property type="project" value="UniProtKB-KW"/>
</dbReference>
<keyword evidence="7 10" id="KW-1133">Transmembrane helix</keyword>
<evidence type="ECO:0000313" key="15">
    <source>
        <dbReference type="Proteomes" id="UP000190641"/>
    </source>
</evidence>
<dbReference type="GO" id="GO:0016887">
    <property type="term" value="F:ATP hydrolysis activity"/>
    <property type="evidence" value="ECO:0007669"/>
    <property type="project" value="InterPro"/>
</dbReference>
<evidence type="ECO:0000256" key="6">
    <source>
        <dbReference type="ARBA" id="ARBA00022927"/>
    </source>
</evidence>
<keyword evidence="9" id="KW-0080">Bacteriocin transport</keyword>
<dbReference type="InterPro" id="IPR003439">
    <property type="entry name" value="ABC_transporter-like_ATP-bd"/>
</dbReference>
<sequence>MYKKNFIHTKQLDKHDCGLACISSILKFHGLNYGIDYLRDLTFDKEGYSLKDLISLFKKFDDFSCKPVQVNKNKLIDVLERIKTPCIALINYDNEGHYIVVYKKEKNHVVISDPEEEKITKMSIEEFNNVFSGVMLIVEGPKKDFNTINNSSYKKTFFLKIIKENIRSLIIVFLLSLLLVILTVGLSMFLKFVVDLIIPMHLDSYLLYLGIIFLISNLFRVFFDYIRNLCILKISYRIDKNISEKYFNKITKMPINFFKNRDDGEIISRFNDSSYIRNIFSVNIVSAVLDIIIVLGISFILFKINHILFFTALLPLLLIICLTIIFYEILEKRNKNLMINRAKTTSFLVQFIKNMPTIYAFNKKEYFSTSFEKIFDKQLNSTMKELKTVNNNNTLRYLINSSSSIIILWIGSQQVLNDAITLGTLLLINSLVLFLINSLDRLINVQSDLQKAFVAADRFLDILNYPINKIKHIKKLQHISKIQFRNFSFSFDEFSNIIENVNLSILKNEKILLVGESGVGKSTLAQTLVKFYNVEQSKIFINDIDINNFNEEELRKKIIYLNENPFLFKNTIEENLCMGKNFDNKSIIKACQVAEIYDLINSLPQGFDFHLNENASNLSTGQKQRLSLARAILHHPNILILDESLSNVDSKTFKQIYSNLSKLECTILFITHNPEMINDYDRKFIIKDKTIKEFTTTKAVNI</sequence>
<dbReference type="PANTHER" id="PTHR24221">
    <property type="entry name" value="ATP-BINDING CASSETTE SUB-FAMILY B"/>
    <property type="match status" value="1"/>
</dbReference>
<keyword evidence="3" id="KW-0547">Nucleotide-binding</keyword>
<feature type="domain" description="Peptidase C39" evidence="13">
    <location>
        <begin position="11"/>
        <end position="138"/>
    </location>
</feature>
<keyword evidence="8 10" id="KW-0472">Membrane</keyword>
<dbReference type="GO" id="GO:0006508">
    <property type="term" value="P:proteolysis"/>
    <property type="evidence" value="ECO:0007669"/>
    <property type="project" value="InterPro"/>
</dbReference>
<feature type="transmembrane region" description="Helical" evidence="10">
    <location>
        <begin position="418"/>
        <end position="436"/>
    </location>
</feature>
<gene>
    <name evidence="14" type="ORF">BLX06_27610</name>
</gene>
<dbReference type="Gene3D" id="3.90.70.10">
    <property type="entry name" value="Cysteine proteinases"/>
    <property type="match status" value="1"/>
</dbReference>
<evidence type="ECO:0000256" key="3">
    <source>
        <dbReference type="ARBA" id="ARBA00022741"/>
    </source>
</evidence>
<dbReference type="PANTHER" id="PTHR24221:SF654">
    <property type="entry name" value="ATP-BINDING CASSETTE SUB-FAMILY B MEMBER 6"/>
    <property type="match status" value="1"/>
</dbReference>
<dbReference type="InterPro" id="IPR039421">
    <property type="entry name" value="Type_1_exporter"/>
</dbReference>
<dbReference type="SUPFAM" id="SSF52540">
    <property type="entry name" value="P-loop containing nucleoside triphosphate hydrolases"/>
    <property type="match status" value="1"/>
</dbReference>
<feature type="transmembrane region" description="Helical" evidence="10">
    <location>
        <begin position="307"/>
        <end position="330"/>
    </location>
</feature>
<keyword evidence="4" id="KW-0788">Thiol protease</keyword>
<dbReference type="RefSeq" id="WP_078187488.1">
    <property type="nucleotide sequence ID" value="NZ_MUAU01000152.1"/>
</dbReference>
<evidence type="ECO:0000256" key="9">
    <source>
        <dbReference type="ARBA" id="ARBA00043264"/>
    </source>
</evidence>
<dbReference type="CDD" id="cd18570">
    <property type="entry name" value="ABC_6TM_PCAT1_LagD_like"/>
    <property type="match status" value="1"/>
</dbReference>
<dbReference type="GO" id="GO:0034040">
    <property type="term" value="F:ATPase-coupled lipid transmembrane transporter activity"/>
    <property type="evidence" value="ECO:0007669"/>
    <property type="project" value="TreeGrafter"/>
</dbReference>
<dbReference type="GO" id="GO:0015031">
    <property type="term" value="P:protein transport"/>
    <property type="evidence" value="ECO:0007669"/>
    <property type="project" value="UniProtKB-KW"/>
</dbReference>
<evidence type="ECO:0000256" key="2">
    <source>
        <dbReference type="ARBA" id="ARBA00022692"/>
    </source>
</evidence>
<feature type="transmembrane region" description="Helical" evidence="10">
    <location>
        <begin position="279"/>
        <end position="301"/>
    </location>
</feature>
<dbReference type="AlphaFoldDB" id="A0A9X6GD04"/>
<comment type="subcellular location">
    <subcellularLocation>
        <location evidence="1">Cell membrane</location>
        <topology evidence="1">Multi-pass membrane protein</topology>
    </subcellularLocation>
</comment>
<reference evidence="14 15" key="1">
    <citation type="submission" date="2017-01" db="EMBL/GenBank/DDBJ databases">
        <title>Bacillus cereus isolates.</title>
        <authorList>
            <person name="Beno S.M."/>
        </authorList>
    </citation>
    <scope>NUCLEOTIDE SEQUENCE [LARGE SCALE GENOMIC DNA]</scope>
    <source>
        <strain evidence="14 15">FSL K6-1030</strain>
    </source>
</reference>
<name>A0A9X6GD04_BACCE</name>
<feature type="domain" description="ABC transporter" evidence="11">
    <location>
        <begin position="482"/>
        <end position="702"/>
    </location>
</feature>
<dbReference type="Gene3D" id="1.20.1560.10">
    <property type="entry name" value="ABC transporter type 1, transmembrane domain"/>
    <property type="match status" value="1"/>
</dbReference>
<evidence type="ECO:0000259" key="13">
    <source>
        <dbReference type="PROSITE" id="PS50990"/>
    </source>
</evidence>
<evidence type="ECO:0000256" key="1">
    <source>
        <dbReference type="ARBA" id="ARBA00004651"/>
    </source>
</evidence>
<dbReference type="Pfam" id="PF00005">
    <property type="entry name" value="ABC_tran"/>
    <property type="match status" value="1"/>
</dbReference>
<feature type="transmembrane region" description="Helical" evidence="10">
    <location>
        <begin position="169"/>
        <end position="193"/>
    </location>
</feature>
<keyword evidence="4" id="KW-0378">Hydrolase</keyword>
<dbReference type="CDD" id="cd02418">
    <property type="entry name" value="Peptidase_C39B"/>
    <property type="match status" value="1"/>
</dbReference>
<evidence type="ECO:0000256" key="4">
    <source>
        <dbReference type="ARBA" id="ARBA00022807"/>
    </source>
</evidence>
<dbReference type="SMART" id="SM00382">
    <property type="entry name" value="AAA"/>
    <property type="match status" value="1"/>
</dbReference>
<dbReference type="Gene3D" id="3.40.50.300">
    <property type="entry name" value="P-loop containing nucleotide triphosphate hydrolases"/>
    <property type="match status" value="1"/>
</dbReference>
<dbReference type="Pfam" id="PF00664">
    <property type="entry name" value="ABC_membrane"/>
    <property type="match status" value="1"/>
</dbReference>
<dbReference type="GO" id="GO:0140359">
    <property type="term" value="F:ABC-type transporter activity"/>
    <property type="evidence" value="ECO:0007669"/>
    <property type="project" value="InterPro"/>
</dbReference>
<dbReference type="InterPro" id="IPR011527">
    <property type="entry name" value="ABC1_TM_dom"/>
</dbReference>
<feature type="transmembrane region" description="Helical" evidence="10">
    <location>
        <begin position="205"/>
        <end position="223"/>
    </location>
</feature>
<evidence type="ECO:0000313" key="14">
    <source>
        <dbReference type="EMBL" id="OOR71969.1"/>
    </source>
</evidence>
<dbReference type="PROSITE" id="PS50929">
    <property type="entry name" value="ABC_TM1F"/>
    <property type="match status" value="1"/>
</dbReference>
<evidence type="ECO:0000259" key="11">
    <source>
        <dbReference type="PROSITE" id="PS50893"/>
    </source>
</evidence>
<proteinExistence type="predicted"/>
<evidence type="ECO:0000256" key="10">
    <source>
        <dbReference type="SAM" id="Phobius"/>
    </source>
</evidence>
<dbReference type="Pfam" id="PF03412">
    <property type="entry name" value="Peptidase_C39"/>
    <property type="match status" value="1"/>
</dbReference>
<dbReference type="InterPro" id="IPR025662">
    <property type="entry name" value="Sigma_54_int_dom_ATP-bd_1"/>
</dbReference>
<evidence type="ECO:0000256" key="7">
    <source>
        <dbReference type="ARBA" id="ARBA00022989"/>
    </source>
</evidence>
<dbReference type="Proteomes" id="UP000190641">
    <property type="component" value="Unassembled WGS sequence"/>
</dbReference>
<accession>A0A9X6GD04</accession>
<dbReference type="GO" id="GO:0043213">
    <property type="term" value="P:bacteriocin transport"/>
    <property type="evidence" value="ECO:0007669"/>
    <property type="project" value="UniProtKB-KW"/>
</dbReference>
<organism evidence="14 15">
    <name type="scientific">Bacillus cereus</name>
    <dbReference type="NCBI Taxonomy" id="1396"/>
    <lineage>
        <taxon>Bacteria</taxon>
        <taxon>Bacillati</taxon>
        <taxon>Bacillota</taxon>
        <taxon>Bacilli</taxon>
        <taxon>Bacillales</taxon>
        <taxon>Bacillaceae</taxon>
        <taxon>Bacillus</taxon>
        <taxon>Bacillus cereus group</taxon>
    </lineage>
</organism>
<protein>
    <submittedName>
        <fullName evidence="14">ABC transporter ATP-binding protein</fullName>
    </submittedName>
</protein>
<dbReference type="GO" id="GO:0008234">
    <property type="term" value="F:cysteine-type peptidase activity"/>
    <property type="evidence" value="ECO:0007669"/>
    <property type="project" value="UniProtKB-KW"/>
</dbReference>
<dbReference type="PROSITE" id="PS50990">
    <property type="entry name" value="PEPTIDASE_C39"/>
    <property type="match status" value="1"/>
</dbReference>
<feature type="domain" description="ABC transmembrane type-1" evidence="12">
    <location>
        <begin position="170"/>
        <end position="451"/>
    </location>
</feature>
<dbReference type="SUPFAM" id="SSF90123">
    <property type="entry name" value="ABC transporter transmembrane region"/>
    <property type="match status" value="1"/>
</dbReference>
<dbReference type="InterPro" id="IPR003593">
    <property type="entry name" value="AAA+_ATPase"/>
</dbReference>
<comment type="caution">
    <text evidence="14">The sequence shown here is derived from an EMBL/GenBank/DDBJ whole genome shotgun (WGS) entry which is preliminary data.</text>
</comment>
<evidence type="ECO:0000256" key="5">
    <source>
        <dbReference type="ARBA" id="ARBA00022840"/>
    </source>
</evidence>
<dbReference type="PROSITE" id="PS00675">
    <property type="entry name" value="SIGMA54_INTERACT_1"/>
    <property type="match status" value="1"/>
</dbReference>